<dbReference type="SUPFAM" id="SSF55729">
    <property type="entry name" value="Acyl-CoA N-acyltransferases (Nat)"/>
    <property type="match status" value="1"/>
</dbReference>
<name>A0AAP9ZHT7_9GAMM</name>
<evidence type="ECO:0000259" key="1">
    <source>
        <dbReference type="PROSITE" id="PS51186"/>
    </source>
</evidence>
<dbReference type="InterPro" id="IPR016181">
    <property type="entry name" value="Acyl_CoA_acyltransferase"/>
</dbReference>
<evidence type="ECO:0000313" key="2">
    <source>
        <dbReference type="EMBL" id="QRL05313.1"/>
    </source>
</evidence>
<dbReference type="Gene3D" id="3.40.630.30">
    <property type="match status" value="1"/>
</dbReference>
<protein>
    <submittedName>
        <fullName evidence="2">GNAT family N-acetyltransferase</fullName>
    </submittedName>
</protein>
<dbReference type="PROSITE" id="PS51186">
    <property type="entry name" value="GNAT"/>
    <property type="match status" value="1"/>
</dbReference>
<dbReference type="GO" id="GO:0016747">
    <property type="term" value="F:acyltransferase activity, transferring groups other than amino-acyl groups"/>
    <property type="evidence" value="ECO:0007669"/>
    <property type="project" value="InterPro"/>
</dbReference>
<dbReference type="EMBL" id="CP066539">
    <property type="protein sequence ID" value="QRL05313.1"/>
    <property type="molecule type" value="Genomic_DNA"/>
</dbReference>
<feature type="domain" description="N-acetyltransferase" evidence="1">
    <location>
        <begin position="1"/>
        <end position="150"/>
    </location>
</feature>
<reference evidence="2" key="1">
    <citation type="submission" date="2020-12" db="EMBL/GenBank/DDBJ databases">
        <title>Genome reconstruction of Halomonas venusta strain DSM 4743.</title>
        <authorList>
            <person name="Aguirre-Garrido J.F."/>
            <person name="Hernandez-Soto L.M."/>
            <person name="Martinez-Abarca F."/>
        </authorList>
    </citation>
    <scope>NUCLEOTIDE SEQUENCE</scope>
    <source>
        <strain evidence="2">4743</strain>
    </source>
</reference>
<dbReference type="CDD" id="cd04301">
    <property type="entry name" value="NAT_SF"/>
    <property type="match status" value="1"/>
</dbReference>
<sequence length="152" mass="17274">MKQEDLLGTSHVHQTAFPRQSHSFEWIECSFKAFPRHMMYVAEKEKQIVGYIIWSQKSGFRPEVVLELEQLAVSPSWQGNGIGRKLIVESLPLVNHQLAINNSVLKHVLVTTRSDNYAQELYKNTLGAEVEATISNLYSADEVLMIARNICS</sequence>
<dbReference type="InterPro" id="IPR000182">
    <property type="entry name" value="GNAT_dom"/>
</dbReference>
<dbReference type="Proteomes" id="UP000663479">
    <property type="component" value="Chromosome"/>
</dbReference>
<accession>A0AAP9ZHT7</accession>
<proteinExistence type="predicted"/>
<dbReference type="Pfam" id="PF00583">
    <property type="entry name" value="Acetyltransf_1"/>
    <property type="match status" value="1"/>
</dbReference>
<dbReference type="AlphaFoldDB" id="A0AAP9ZHT7"/>
<organism evidence="2 3">
    <name type="scientific">Vreelandella venusta</name>
    <dbReference type="NCBI Taxonomy" id="44935"/>
    <lineage>
        <taxon>Bacteria</taxon>
        <taxon>Pseudomonadati</taxon>
        <taxon>Pseudomonadota</taxon>
        <taxon>Gammaproteobacteria</taxon>
        <taxon>Oceanospirillales</taxon>
        <taxon>Halomonadaceae</taxon>
        <taxon>Vreelandella</taxon>
    </lineage>
</organism>
<evidence type="ECO:0000313" key="3">
    <source>
        <dbReference type="Proteomes" id="UP000663479"/>
    </source>
</evidence>
<gene>
    <name evidence="2" type="ORF">JDS37_07155</name>
</gene>